<reference evidence="3 4" key="1">
    <citation type="submission" date="2016-11" db="EMBL/GenBank/DDBJ databases">
        <title>Draft Genome Sequences of Nine Cyanobacterial Strains from Diverse Habitats.</title>
        <authorList>
            <person name="Zhu T."/>
            <person name="Hou S."/>
            <person name="Lu X."/>
            <person name="Hess W.R."/>
        </authorList>
    </citation>
    <scope>NUCLEOTIDE SEQUENCE [LARGE SCALE GENOMIC DNA]</scope>
    <source>
        <strain evidence="3 4">IAM M-71</strain>
    </source>
</reference>
<feature type="compositionally biased region" description="Acidic residues" evidence="2">
    <location>
        <begin position="12"/>
        <end position="22"/>
    </location>
</feature>
<evidence type="ECO:0000256" key="1">
    <source>
        <dbReference type="SAM" id="Coils"/>
    </source>
</evidence>
<feature type="coiled-coil region" evidence="1">
    <location>
        <begin position="102"/>
        <end position="172"/>
    </location>
</feature>
<evidence type="ECO:0000313" key="3">
    <source>
        <dbReference type="EMBL" id="OKH30996.1"/>
    </source>
</evidence>
<protein>
    <recommendedName>
        <fullName evidence="5">DivIVA domain-containing protein</fullName>
    </recommendedName>
</protein>
<keyword evidence="1" id="KW-0175">Coiled coil</keyword>
<organism evidence="3 4">
    <name type="scientific">[Phormidium ambiguum] IAM M-71</name>
    <dbReference type="NCBI Taxonomy" id="454136"/>
    <lineage>
        <taxon>Bacteria</taxon>
        <taxon>Bacillati</taxon>
        <taxon>Cyanobacteriota</taxon>
        <taxon>Cyanophyceae</taxon>
        <taxon>Oscillatoriophycideae</taxon>
        <taxon>Aerosakkonematales</taxon>
        <taxon>Aerosakkonemataceae</taxon>
        <taxon>Floridanema</taxon>
    </lineage>
</organism>
<dbReference type="AlphaFoldDB" id="A0A1U7I4B9"/>
<dbReference type="RefSeq" id="WP_073597121.1">
    <property type="nucleotide sequence ID" value="NZ_MRCE01000056.1"/>
</dbReference>
<dbReference type="STRING" id="454136.NIES2119_29830"/>
<dbReference type="Gene3D" id="1.20.120.20">
    <property type="entry name" value="Apolipoprotein"/>
    <property type="match status" value="1"/>
</dbReference>
<feature type="compositionally biased region" description="Basic and acidic residues" evidence="2">
    <location>
        <begin position="1"/>
        <end position="11"/>
    </location>
</feature>
<evidence type="ECO:0000313" key="4">
    <source>
        <dbReference type="Proteomes" id="UP000185860"/>
    </source>
</evidence>
<feature type="region of interest" description="Disordered" evidence="2">
    <location>
        <begin position="200"/>
        <end position="228"/>
    </location>
</feature>
<evidence type="ECO:0000256" key="2">
    <source>
        <dbReference type="SAM" id="MobiDB-lite"/>
    </source>
</evidence>
<dbReference type="OrthoDB" id="511915at2"/>
<comment type="caution">
    <text evidence="3">The sequence shown here is derived from an EMBL/GenBank/DDBJ whole genome shotgun (WGS) entry which is preliminary data.</text>
</comment>
<dbReference type="EMBL" id="MRCE01000056">
    <property type="protein sequence ID" value="OKH30996.1"/>
    <property type="molecule type" value="Genomic_DNA"/>
</dbReference>
<proteinExistence type="predicted"/>
<sequence length="228" mass="25890">MLRQDPTRIDPDSDEPNTEDELNQQGTAGVDIQRELNHLEEMILDSPRIPMSRRTLVDEEQLLEQLDLVRLNLPAAFAEAETIVRHKDEIILAAEQYAQQVVEAAEQRAAQILEENSVVRQAKLEAQQLWQTVQQECQSAQEQTLAEIENMYREAQEELQEVRARAIAEAEAIQNGADDYADQVLSNIEQNISEMLRIIRNGRQQLQPPPNLPPSSSTRSAPIPPKKI</sequence>
<name>A0A1U7I4B9_9CYAN</name>
<feature type="region of interest" description="Disordered" evidence="2">
    <location>
        <begin position="1"/>
        <end position="28"/>
    </location>
</feature>
<accession>A0A1U7I4B9</accession>
<dbReference type="Proteomes" id="UP000185860">
    <property type="component" value="Unassembled WGS sequence"/>
</dbReference>
<evidence type="ECO:0008006" key="5">
    <source>
        <dbReference type="Google" id="ProtNLM"/>
    </source>
</evidence>
<gene>
    <name evidence="3" type="ORF">NIES2119_29830</name>
</gene>